<keyword evidence="5" id="KW-0442">Lipid degradation</keyword>
<evidence type="ECO:0000256" key="9">
    <source>
        <dbReference type="SAM" id="MobiDB-lite"/>
    </source>
</evidence>
<dbReference type="PANTHER" id="PTHR14226">
    <property type="entry name" value="NEUROPATHY TARGET ESTERASE/SWISS CHEESE D.MELANOGASTER"/>
    <property type="match status" value="1"/>
</dbReference>
<evidence type="ECO:0000256" key="6">
    <source>
        <dbReference type="ARBA" id="ARBA00022989"/>
    </source>
</evidence>
<dbReference type="CDD" id="cd07205">
    <property type="entry name" value="Pat_PNPLA6_PNPLA7_NTE1_like"/>
    <property type="match status" value="1"/>
</dbReference>
<dbReference type="InterPro" id="IPR018490">
    <property type="entry name" value="cNMP-bd_dom_sf"/>
</dbReference>
<feature type="domain" description="PNPLA" evidence="11">
    <location>
        <begin position="338"/>
        <end position="498"/>
    </location>
</feature>
<dbReference type="GO" id="GO:0016020">
    <property type="term" value="C:membrane"/>
    <property type="evidence" value="ECO:0007669"/>
    <property type="project" value="UniProtKB-SubCell"/>
</dbReference>
<reference evidence="12" key="1">
    <citation type="submission" date="2016-10" db="EMBL/GenBank/DDBJ databases">
        <title>Sequence of Gallionella enrichment culture.</title>
        <authorList>
            <person name="Poehlein A."/>
            <person name="Muehling M."/>
            <person name="Daniel R."/>
        </authorList>
    </citation>
    <scope>NUCLEOTIDE SEQUENCE</scope>
</reference>
<dbReference type="InterPro" id="IPR050301">
    <property type="entry name" value="NTE"/>
</dbReference>
<evidence type="ECO:0000256" key="8">
    <source>
        <dbReference type="ARBA" id="ARBA00023136"/>
    </source>
</evidence>
<keyword evidence="6" id="KW-1133">Transmembrane helix</keyword>
<dbReference type="InterPro" id="IPR018488">
    <property type="entry name" value="cNMP-bd_CS"/>
</dbReference>
<comment type="similarity">
    <text evidence="2">Belongs to the NTE family.</text>
</comment>
<sequence length="620" mass="66875">MGRVGTGQGFGLSRIEETSAKGTGDMDSTQRASLMAMIERTAVFGALDPDAREALLPYFEPRHLAGGETLCRRGEVSDALYVLCSGSLGAFGPGLSSEQERLLGVIAPGETVGELGLLTEQPRSATVRALRDCTLLKLSRGDMLLRLISAYPQALVGTLRYVLERLLRRDMGEALTPPRTFALLPFDDGVPVRETAASLAAALSDHGRVLVIDAALGRNRDADWHSAREQEHRFLLYAADAGDAAWRATCVRQADQFLMLARADAHAGPWPDAVCQSGADALHRVRRLLLLGAAGAPRSGSTGRWMAQFEGPVSPHHLRGTPDYARLGRHLAHRAVGLVLSGGGARGFGHIGVVRALRELGQPIDAVGGTSIGAIIGAGVACEWDDAELLDYMRQAFIRGHPLRDLTVPLIALTRGARTTRLLRRTFGERQIEDLALPFFCVSANLTRGCADVHTLGPLWKWLRAGAAIPGLLPPLLDAGMVHVDGAVVNNLPTDVMRDRGVHQVIAVDISGDDALPANFEDVALPTLPRLTWEWLNGRQWPSLFAILARSAMAYSDAGSRDRRKLASHLLTPPHGAVGLLNWKAYEQVIERAHRYTLDYFAQQLAASQDVAPAPHGPPT</sequence>
<dbReference type="InterPro" id="IPR016035">
    <property type="entry name" value="Acyl_Trfase/lysoPLipase"/>
</dbReference>
<evidence type="ECO:0000259" key="11">
    <source>
        <dbReference type="PROSITE" id="PS51635"/>
    </source>
</evidence>
<evidence type="ECO:0000256" key="2">
    <source>
        <dbReference type="ARBA" id="ARBA00006636"/>
    </source>
</evidence>
<dbReference type="Pfam" id="PF01734">
    <property type="entry name" value="Patatin"/>
    <property type="match status" value="1"/>
</dbReference>
<dbReference type="Gene3D" id="2.60.120.10">
    <property type="entry name" value="Jelly Rolls"/>
    <property type="match status" value="1"/>
</dbReference>
<evidence type="ECO:0000256" key="7">
    <source>
        <dbReference type="ARBA" id="ARBA00023098"/>
    </source>
</evidence>
<dbReference type="PROSITE" id="PS00889">
    <property type="entry name" value="CNMP_BINDING_2"/>
    <property type="match status" value="1"/>
</dbReference>
<gene>
    <name evidence="12" type="primary">rssA_21</name>
    <name evidence="12" type="ORF">GALL_336740</name>
</gene>
<feature type="region of interest" description="Disordered" evidence="9">
    <location>
        <begin position="1"/>
        <end position="28"/>
    </location>
</feature>
<proteinExistence type="inferred from homology"/>
<evidence type="ECO:0000256" key="3">
    <source>
        <dbReference type="ARBA" id="ARBA00022692"/>
    </source>
</evidence>
<keyword evidence="7" id="KW-0443">Lipid metabolism</keyword>
<accession>A0A1J5QXK4</accession>
<dbReference type="AlphaFoldDB" id="A0A1J5QXK4"/>
<comment type="caution">
    <text evidence="12">The sequence shown here is derived from an EMBL/GenBank/DDBJ whole genome shotgun (WGS) entry which is preliminary data.</text>
</comment>
<organism evidence="12">
    <name type="scientific">mine drainage metagenome</name>
    <dbReference type="NCBI Taxonomy" id="410659"/>
    <lineage>
        <taxon>unclassified sequences</taxon>
        <taxon>metagenomes</taxon>
        <taxon>ecological metagenomes</taxon>
    </lineage>
</organism>
<dbReference type="GO" id="GO:0016042">
    <property type="term" value="P:lipid catabolic process"/>
    <property type="evidence" value="ECO:0007669"/>
    <property type="project" value="UniProtKB-KW"/>
</dbReference>
<dbReference type="InterPro" id="IPR000595">
    <property type="entry name" value="cNMP-bd_dom"/>
</dbReference>
<dbReference type="SUPFAM" id="SSF52151">
    <property type="entry name" value="FabD/lysophospholipase-like"/>
    <property type="match status" value="1"/>
</dbReference>
<dbReference type="PROSITE" id="PS51635">
    <property type="entry name" value="PNPLA"/>
    <property type="match status" value="1"/>
</dbReference>
<dbReference type="Pfam" id="PF00027">
    <property type="entry name" value="cNMP_binding"/>
    <property type="match status" value="1"/>
</dbReference>
<evidence type="ECO:0000259" key="10">
    <source>
        <dbReference type="PROSITE" id="PS50042"/>
    </source>
</evidence>
<dbReference type="EMBL" id="MLJW01000613">
    <property type="protein sequence ID" value="OIQ84508.1"/>
    <property type="molecule type" value="Genomic_DNA"/>
</dbReference>
<dbReference type="InterPro" id="IPR056556">
    <property type="entry name" value="NTE1_P-loop_dom"/>
</dbReference>
<keyword evidence="8" id="KW-0472">Membrane</keyword>
<comment type="subcellular location">
    <subcellularLocation>
        <location evidence="1">Membrane</location>
    </subcellularLocation>
</comment>
<dbReference type="GO" id="GO:0004622">
    <property type="term" value="F:phosphatidylcholine lysophospholipase activity"/>
    <property type="evidence" value="ECO:0007669"/>
    <property type="project" value="UniProtKB-ARBA"/>
</dbReference>
<dbReference type="SMART" id="SM00100">
    <property type="entry name" value="cNMP"/>
    <property type="match status" value="1"/>
</dbReference>
<dbReference type="InterPro" id="IPR014710">
    <property type="entry name" value="RmlC-like_jellyroll"/>
</dbReference>
<protein>
    <submittedName>
        <fullName evidence="12">NTE family protein RssA</fullName>
    </submittedName>
</protein>
<evidence type="ECO:0000256" key="5">
    <source>
        <dbReference type="ARBA" id="ARBA00022963"/>
    </source>
</evidence>
<evidence type="ECO:0000256" key="4">
    <source>
        <dbReference type="ARBA" id="ARBA00022801"/>
    </source>
</evidence>
<evidence type="ECO:0000256" key="1">
    <source>
        <dbReference type="ARBA" id="ARBA00004370"/>
    </source>
</evidence>
<name>A0A1J5QXK4_9ZZZZ</name>
<dbReference type="SUPFAM" id="SSF51206">
    <property type="entry name" value="cAMP-binding domain-like"/>
    <property type="match status" value="1"/>
</dbReference>
<feature type="compositionally biased region" description="Gly residues" evidence="9">
    <location>
        <begin position="1"/>
        <end position="10"/>
    </location>
</feature>
<keyword evidence="4" id="KW-0378">Hydrolase</keyword>
<feature type="domain" description="Cyclic nucleotide-binding" evidence="10">
    <location>
        <begin position="43"/>
        <end position="140"/>
    </location>
</feature>
<keyword evidence="3" id="KW-0812">Transmembrane</keyword>
<dbReference type="Pfam" id="PF24179">
    <property type="entry name" value="NTE_Ploop"/>
    <property type="match status" value="1"/>
</dbReference>
<dbReference type="InterPro" id="IPR002641">
    <property type="entry name" value="PNPLA_dom"/>
</dbReference>
<evidence type="ECO:0000313" key="12">
    <source>
        <dbReference type="EMBL" id="OIQ84508.1"/>
    </source>
</evidence>
<dbReference type="Gene3D" id="3.40.1090.10">
    <property type="entry name" value="Cytosolic phospholipase A2 catalytic domain"/>
    <property type="match status" value="2"/>
</dbReference>
<dbReference type="CDD" id="cd00038">
    <property type="entry name" value="CAP_ED"/>
    <property type="match status" value="1"/>
</dbReference>
<dbReference type="PROSITE" id="PS50042">
    <property type="entry name" value="CNMP_BINDING_3"/>
    <property type="match status" value="1"/>
</dbReference>
<dbReference type="PANTHER" id="PTHR14226:SF29">
    <property type="entry name" value="NEUROPATHY TARGET ESTERASE SWS"/>
    <property type="match status" value="1"/>
</dbReference>